<evidence type="ECO:0000259" key="3">
    <source>
        <dbReference type="Pfam" id="PF14550"/>
    </source>
</evidence>
<evidence type="ECO:0000256" key="1">
    <source>
        <dbReference type="SAM" id="Coils"/>
    </source>
</evidence>
<keyword evidence="1" id="KW-0175">Coiled coil</keyword>
<accession>A0A843AIB5</accession>
<comment type="caution">
    <text evidence="4">The sequence shown here is derived from an EMBL/GenBank/DDBJ whole genome shotgun (WGS) entry which is preliminary data.</text>
</comment>
<protein>
    <recommendedName>
        <fullName evidence="3">Phage-like element PBSX protein XkdF domain-containing protein</fullName>
    </recommendedName>
</protein>
<feature type="region of interest" description="Disordered" evidence="2">
    <location>
        <begin position="373"/>
        <end position="392"/>
    </location>
</feature>
<dbReference type="RefSeq" id="WP_276698553.1">
    <property type="nucleotide sequence ID" value="NZ_JADIIL010000014.1"/>
</dbReference>
<feature type="compositionally biased region" description="Basic and acidic residues" evidence="2">
    <location>
        <begin position="373"/>
        <end position="384"/>
    </location>
</feature>
<feature type="region of interest" description="Disordered" evidence="2">
    <location>
        <begin position="446"/>
        <end position="493"/>
    </location>
</feature>
<reference evidence="4" key="1">
    <citation type="submission" date="2020-10" db="EMBL/GenBank/DDBJ databases">
        <title>Dehalococcoides mccartyi of a TCE/Cr reducing biochatode.</title>
        <authorList>
            <person name="Matturro B."/>
        </authorList>
    </citation>
    <scope>NUCLEOTIDE SEQUENCE</scope>
    <source>
        <strain evidence="4">Bin2</strain>
    </source>
</reference>
<dbReference type="Pfam" id="PF14550">
    <property type="entry name" value="Peptidase_S78_2"/>
    <property type="match status" value="1"/>
</dbReference>
<evidence type="ECO:0000313" key="5">
    <source>
        <dbReference type="Proteomes" id="UP000606900"/>
    </source>
</evidence>
<gene>
    <name evidence="4" type="ORF">ISP06_03580</name>
</gene>
<feature type="coiled-coil region" evidence="1">
    <location>
        <begin position="302"/>
        <end position="343"/>
    </location>
</feature>
<dbReference type="InterPro" id="IPR027924">
    <property type="entry name" value="XkdF"/>
</dbReference>
<feature type="domain" description="Phage-like element PBSX protein XkdF" evidence="3">
    <location>
        <begin position="102"/>
        <end position="218"/>
    </location>
</feature>
<name>A0A843AIB5_METFO</name>
<evidence type="ECO:0000256" key="2">
    <source>
        <dbReference type="SAM" id="MobiDB-lite"/>
    </source>
</evidence>
<dbReference type="EMBL" id="JADIIL010000014">
    <property type="protein sequence ID" value="MBF4474539.1"/>
    <property type="molecule type" value="Genomic_DNA"/>
</dbReference>
<dbReference type="Proteomes" id="UP000606900">
    <property type="component" value="Unassembled WGS sequence"/>
</dbReference>
<proteinExistence type="predicted"/>
<evidence type="ECO:0000313" key="4">
    <source>
        <dbReference type="EMBL" id="MBF4474539.1"/>
    </source>
</evidence>
<sequence length="493" mass="54734">MILTNQRSNKYTRAEGSFEYITSKVLDEIRKGLNKNQYASISATYPDHVFAEIYTEDPVTYIGTTEVFKIPFTIDNDDNMTLGEATPAKEVKTFESTKMGLFVNKNEEKREVTGPVELPGCPDCDYKRGEKIRSVEEVQGFCNAFDNFKMADEMHLYGATGKLVGKVIDHWTLDREETYTNIVGETVILPQGTWMATTKITDDETWKKVQDGTYKGYSGTYLSKKDADALYKTITASKCESDYGAMVLASANKRVLIKDLEDPTPVTISIVDNPCVPNAIFTSVKTCPTSEKAGRSISNSTLTTLQKAHDKAQSALDNVKKLLKKAEGERPSANKEVDDMDEKELAKLVGDTVDKKFDEKVKPISEKIEAIEEKLPEADKKTDPPGKNTPATEAIKCTKCDHEIKGAAKFCPECGDQILQEGEEPAEKLEDNPVIKSILDQQKKISEKLGIPAESQKMKGQDDDKEGTGSATKSDDDFYSQAGLKRNGRPKEE</sequence>
<dbReference type="AlphaFoldDB" id="A0A843AIB5"/>
<organism evidence="4 5">
    <name type="scientific">Methanobacterium formicicum</name>
    <dbReference type="NCBI Taxonomy" id="2162"/>
    <lineage>
        <taxon>Archaea</taxon>
        <taxon>Methanobacteriati</taxon>
        <taxon>Methanobacteriota</taxon>
        <taxon>Methanomada group</taxon>
        <taxon>Methanobacteria</taxon>
        <taxon>Methanobacteriales</taxon>
        <taxon>Methanobacteriaceae</taxon>
        <taxon>Methanobacterium</taxon>
    </lineage>
</organism>